<evidence type="ECO:0000313" key="2">
    <source>
        <dbReference type="Proteomes" id="UP000034837"/>
    </source>
</evidence>
<accession>A0A0G1D359</accession>
<name>A0A0G1D359_9BACT</name>
<proteinExistence type="predicted"/>
<dbReference type="Proteomes" id="UP000034837">
    <property type="component" value="Unassembled WGS sequence"/>
</dbReference>
<dbReference type="EMBL" id="LCDO01000012">
    <property type="protein sequence ID" value="KKS56443.1"/>
    <property type="molecule type" value="Genomic_DNA"/>
</dbReference>
<dbReference type="AlphaFoldDB" id="A0A0G1D359"/>
<protein>
    <submittedName>
        <fullName evidence="1">Uncharacterized protein</fullName>
    </submittedName>
</protein>
<evidence type="ECO:0000313" key="1">
    <source>
        <dbReference type="EMBL" id="KKS56443.1"/>
    </source>
</evidence>
<comment type="caution">
    <text evidence="1">The sequence shown here is derived from an EMBL/GenBank/DDBJ whole genome shotgun (WGS) entry which is preliminary data.</text>
</comment>
<reference evidence="1 2" key="1">
    <citation type="journal article" date="2015" name="Nature">
        <title>rRNA introns, odd ribosomes, and small enigmatic genomes across a large radiation of phyla.</title>
        <authorList>
            <person name="Brown C.T."/>
            <person name="Hug L.A."/>
            <person name="Thomas B.C."/>
            <person name="Sharon I."/>
            <person name="Castelle C.J."/>
            <person name="Singh A."/>
            <person name="Wilkins M.J."/>
            <person name="Williams K.H."/>
            <person name="Banfield J.F."/>
        </authorList>
    </citation>
    <scope>NUCLEOTIDE SEQUENCE [LARGE SCALE GENOMIC DNA]</scope>
</reference>
<gene>
    <name evidence="1" type="ORF">UV20_C0012G0019</name>
</gene>
<organism evidence="1 2">
    <name type="scientific">Candidatus Magasanikbacteria bacterium GW2011_GWA2_42_32</name>
    <dbReference type="NCBI Taxonomy" id="1619039"/>
    <lineage>
        <taxon>Bacteria</taxon>
        <taxon>Candidatus Magasanikiibacteriota</taxon>
    </lineage>
</organism>
<sequence>MNKLGRVKLFEFLDASRAGTDDVRPVEPVKPGTRKTVRVRPEGFY</sequence>